<dbReference type="Pfam" id="PF03184">
    <property type="entry name" value="DDE_1"/>
    <property type="match status" value="1"/>
</dbReference>
<accession>A0ABM5JWL6</accession>
<reference evidence="2" key="1">
    <citation type="submission" date="2025-05" db="UniProtKB">
        <authorList>
            <consortium name="EnsemblMetazoa"/>
        </authorList>
    </citation>
    <scope>IDENTIFICATION</scope>
</reference>
<organism evidence="2 3">
    <name type="scientific">Diabrotica virgifera virgifera</name>
    <name type="common">western corn rootworm</name>
    <dbReference type="NCBI Taxonomy" id="50390"/>
    <lineage>
        <taxon>Eukaryota</taxon>
        <taxon>Metazoa</taxon>
        <taxon>Ecdysozoa</taxon>
        <taxon>Arthropoda</taxon>
        <taxon>Hexapoda</taxon>
        <taxon>Insecta</taxon>
        <taxon>Pterygota</taxon>
        <taxon>Neoptera</taxon>
        <taxon>Endopterygota</taxon>
        <taxon>Coleoptera</taxon>
        <taxon>Polyphaga</taxon>
        <taxon>Cucujiformia</taxon>
        <taxon>Chrysomeloidea</taxon>
        <taxon>Chrysomelidae</taxon>
        <taxon>Galerucinae</taxon>
        <taxon>Diabroticina</taxon>
        <taxon>Diabroticites</taxon>
        <taxon>Diabrotica</taxon>
    </lineage>
</organism>
<dbReference type="EnsemblMetazoa" id="XM_050646379.1">
    <property type="protein sequence ID" value="XP_050502336.1"/>
    <property type="gene ID" value="LOC126881802"/>
</dbReference>
<evidence type="ECO:0000313" key="3">
    <source>
        <dbReference type="Proteomes" id="UP001652700"/>
    </source>
</evidence>
<name>A0ABM5JWL6_DIAVI</name>
<dbReference type="InterPro" id="IPR004875">
    <property type="entry name" value="DDE_SF_endonuclease_dom"/>
</dbReference>
<evidence type="ECO:0000313" key="2">
    <source>
        <dbReference type="EnsemblMetazoa" id="XP_050502336.1"/>
    </source>
</evidence>
<dbReference type="Proteomes" id="UP001652700">
    <property type="component" value="Unplaced"/>
</dbReference>
<proteinExistence type="predicted"/>
<dbReference type="RefSeq" id="XP_050502336.1">
    <property type="nucleotide sequence ID" value="XM_050646379.1"/>
</dbReference>
<feature type="domain" description="DDE-1" evidence="1">
    <location>
        <begin position="18"/>
        <end position="183"/>
    </location>
</feature>
<dbReference type="Gene3D" id="3.30.420.10">
    <property type="entry name" value="Ribonuclease H-like superfamily/Ribonuclease H"/>
    <property type="match status" value="1"/>
</dbReference>
<keyword evidence="3" id="KW-1185">Reference proteome</keyword>
<sequence>MKGSRNVYEIEHNPKVNLTVMFTFSAIGNILPPMIIYPHKRLPNDILSAVPNSWGIGLTENGWMDNKNFYAYIGNIFNPYLDRNNITRPVMFFVDGHKTHLTVQTSQLCTDLKIILVALYPNATRLMPPADVAAFKPLKTFWNKAVLQFRRDNPQKVLTKVQFASVLKSAIDRLNPDVIRSGFRICGIFPWNSSALDYSKCLGKEFETEDNLDDHNDLPTLIDPNTTISYKQFCEIVGNEKIKQLGRNNGKTQSDDYQILKQIFSAFTEKSSVEISTKDEQEKF</sequence>
<dbReference type="GeneID" id="126881802"/>
<evidence type="ECO:0000259" key="1">
    <source>
        <dbReference type="Pfam" id="PF03184"/>
    </source>
</evidence>
<protein>
    <recommendedName>
        <fullName evidence="1">DDE-1 domain-containing protein</fullName>
    </recommendedName>
</protein>
<dbReference type="InterPro" id="IPR036397">
    <property type="entry name" value="RNaseH_sf"/>
</dbReference>